<evidence type="ECO:0000313" key="4">
    <source>
        <dbReference type="Proteomes" id="UP000019141"/>
    </source>
</evidence>
<sequence length="443" mass="49351">MYRDVYHLEYVPFTSTPDSDLVNLSRRHQAVVERVVKSLKQQQSLIVFFGESGLGKVALLRSALAAYSNTRHKTITIDIRKIHFNNQIYFKDIIKAVYEEIGYEIKYQISPDALIDLHDIFMEEREKDSTYIIIINHAHLLPDEVLKSLPKLIDAYPGEQPLAQLILAGDPALDKHLREPNLQPLKKRVQLVAKLDTFNRKESIAHIRCKLAKASPKGTPKVFSNAAIRKIVKAANGIPRNLNMICTDALVAGCRRHKRPIPARIVKQVLADFQVHETQRTPRWTQLSVAVLLLLALAAGVSMTYQDSVPGPLRIAAQWPQQMFERVQPLLSGRALKAEVRPVQVPTQAVRPMAVEAPAAIPVDRPAPKVAMPSPSKTASEEALPPRQSAIQQVANLIDQHFPKGGAFPLKVWSNKTPGEAYAEGETLILYVTQVASYGIPSG</sequence>
<dbReference type="Proteomes" id="UP000019141">
    <property type="component" value="Unassembled WGS sequence"/>
</dbReference>
<reference evidence="3 4" key="1">
    <citation type="journal article" date="2014" name="Nature">
        <title>An environmental bacterial taxon with a large and distinct metabolic repertoire.</title>
        <authorList>
            <person name="Wilson M.C."/>
            <person name="Mori T."/>
            <person name="Ruckert C."/>
            <person name="Uria A.R."/>
            <person name="Helf M.J."/>
            <person name="Takada K."/>
            <person name="Gernert C."/>
            <person name="Steffens U.A."/>
            <person name="Heycke N."/>
            <person name="Schmitt S."/>
            <person name="Rinke C."/>
            <person name="Helfrich E.J."/>
            <person name="Brachmann A.O."/>
            <person name="Gurgui C."/>
            <person name="Wakimoto T."/>
            <person name="Kracht M."/>
            <person name="Crusemann M."/>
            <person name="Hentschel U."/>
            <person name="Abe I."/>
            <person name="Matsunaga S."/>
            <person name="Kalinowski J."/>
            <person name="Takeyama H."/>
            <person name="Piel J."/>
        </authorList>
    </citation>
    <scope>NUCLEOTIDE SEQUENCE [LARGE SCALE GENOMIC DNA]</scope>
    <source>
        <strain evidence="4">TSY1</strain>
    </source>
</reference>
<dbReference type="InterPro" id="IPR027417">
    <property type="entry name" value="P-loop_NTPase"/>
</dbReference>
<dbReference type="HOGENOM" id="CLU_617758_0_0_7"/>
<dbReference type="EMBL" id="AZHW01000156">
    <property type="protein sequence ID" value="ETX02294.1"/>
    <property type="molecule type" value="Genomic_DNA"/>
</dbReference>
<dbReference type="SUPFAM" id="SSF52540">
    <property type="entry name" value="P-loop containing nucleoside triphosphate hydrolases"/>
    <property type="match status" value="1"/>
</dbReference>
<proteinExistence type="predicted"/>
<dbReference type="PANTHER" id="PTHR35894:SF1">
    <property type="entry name" value="PHOSPHORIBULOKINASE _ URIDINE KINASE FAMILY"/>
    <property type="match status" value="1"/>
</dbReference>
<comment type="caution">
    <text evidence="3">The sequence shown here is derived from an EMBL/GenBank/DDBJ whole genome shotgun (WGS) entry which is preliminary data.</text>
</comment>
<dbReference type="Pfam" id="PF13401">
    <property type="entry name" value="AAA_22"/>
    <property type="match status" value="1"/>
</dbReference>
<dbReference type="AlphaFoldDB" id="W4LW35"/>
<organism evidence="3 4">
    <name type="scientific">Entotheonella factor</name>
    <dbReference type="NCBI Taxonomy" id="1429438"/>
    <lineage>
        <taxon>Bacteria</taxon>
        <taxon>Pseudomonadati</taxon>
        <taxon>Nitrospinota/Tectimicrobiota group</taxon>
        <taxon>Candidatus Tectimicrobiota</taxon>
        <taxon>Candidatus Entotheonellia</taxon>
        <taxon>Candidatus Entotheonellales</taxon>
        <taxon>Candidatus Entotheonellaceae</taxon>
        <taxon>Candidatus Entotheonella</taxon>
    </lineage>
</organism>
<feature type="region of interest" description="Disordered" evidence="1">
    <location>
        <begin position="366"/>
        <end position="385"/>
    </location>
</feature>
<feature type="domain" description="ORC1/DEAH AAA+ ATPase" evidence="2">
    <location>
        <begin position="41"/>
        <end position="175"/>
    </location>
</feature>
<name>W4LW35_ENTF1</name>
<keyword evidence="4" id="KW-1185">Reference proteome</keyword>
<dbReference type="Gene3D" id="3.40.50.300">
    <property type="entry name" value="P-loop containing nucleotide triphosphate hydrolases"/>
    <property type="match status" value="1"/>
</dbReference>
<evidence type="ECO:0000256" key="1">
    <source>
        <dbReference type="SAM" id="MobiDB-lite"/>
    </source>
</evidence>
<accession>W4LW35</accession>
<dbReference type="InterPro" id="IPR052026">
    <property type="entry name" value="ExeA_AAA_ATPase_DNA-bind"/>
</dbReference>
<evidence type="ECO:0000313" key="3">
    <source>
        <dbReference type="EMBL" id="ETX02294.1"/>
    </source>
</evidence>
<protein>
    <recommendedName>
        <fullName evidence="2">ORC1/DEAH AAA+ ATPase domain-containing protein</fullName>
    </recommendedName>
</protein>
<gene>
    <name evidence="3" type="ORF">ETSY1_04090</name>
</gene>
<dbReference type="InterPro" id="IPR049945">
    <property type="entry name" value="AAA_22"/>
</dbReference>
<dbReference type="PANTHER" id="PTHR35894">
    <property type="entry name" value="GENERAL SECRETION PATHWAY PROTEIN A-RELATED"/>
    <property type="match status" value="1"/>
</dbReference>
<evidence type="ECO:0000259" key="2">
    <source>
        <dbReference type="Pfam" id="PF13401"/>
    </source>
</evidence>
<dbReference type="GO" id="GO:0016887">
    <property type="term" value="F:ATP hydrolysis activity"/>
    <property type="evidence" value="ECO:0007669"/>
    <property type="project" value="InterPro"/>
</dbReference>